<dbReference type="GO" id="GO:0046872">
    <property type="term" value="F:metal ion binding"/>
    <property type="evidence" value="ECO:0007669"/>
    <property type="project" value="UniProtKB-KW"/>
</dbReference>
<sequence>MMKEANKKFPLALVNITNRCNLKCKHCFVFREGNPNIPTEKNEMATDLMIKEIKKYKSKYGIFRMLWMGGEPLLRKDVLKHGIKLFSQNVVATNGTIPLINLGPNVKWTISLDGPEDINDEIRGKRSFERVMCNLNNLPEDFTGDLQCNCVVSKMNEGSFEELINVLRKETPIRGITFTFYVPKTNDKSLFAWKSLEERDSAVKKIIKLKKKYPKFILNNKMALNLLYSTHAPQITVECLIKEIMLPLYLGNNGFETPFCCYGNDVDCNLCGSWGVFHLALVRKLNPGFPSKMAEGIFKKVSPSDIIL</sequence>
<protein>
    <recommendedName>
        <fullName evidence="6">Radical SAM core domain-containing protein</fullName>
    </recommendedName>
</protein>
<dbReference type="Pfam" id="PF04055">
    <property type="entry name" value="Radical_SAM"/>
    <property type="match status" value="1"/>
</dbReference>
<keyword evidence="2" id="KW-0479">Metal-binding</keyword>
<keyword evidence="3" id="KW-0408">Iron</keyword>
<dbReference type="GO" id="GO:0016491">
    <property type="term" value="F:oxidoreductase activity"/>
    <property type="evidence" value="ECO:0007669"/>
    <property type="project" value="InterPro"/>
</dbReference>
<gene>
    <name evidence="7" type="ORF">LCGC14_0745790</name>
</gene>
<dbReference type="InterPro" id="IPR023867">
    <property type="entry name" value="Sulphatase_maturase_rSAM"/>
</dbReference>
<dbReference type="SUPFAM" id="SSF102114">
    <property type="entry name" value="Radical SAM enzymes"/>
    <property type="match status" value="1"/>
</dbReference>
<accession>A0A0F9Q5D3</accession>
<reference evidence="7" key="1">
    <citation type="journal article" date="2015" name="Nature">
        <title>Complex archaea that bridge the gap between prokaryotes and eukaryotes.</title>
        <authorList>
            <person name="Spang A."/>
            <person name="Saw J.H."/>
            <person name="Jorgensen S.L."/>
            <person name="Zaremba-Niedzwiedzka K."/>
            <person name="Martijn J."/>
            <person name="Lind A.E."/>
            <person name="van Eijk R."/>
            <person name="Schleper C."/>
            <person name="Guy L."/>
            <person name="Ettema T.J."/>
        </authorList>
    </citation>
    <scope>NUCLEOTIDE SEQUENCE</scope>
</reference>
<dbReference type="PANTHER" id="PTHR43273:SF3">
    <property type="entry name" value="ANAEROBIC SULFATASE-MATURATING ENZYME HOMOLOG ASLB-RELATED"/>
    <property type="match status" value="1"/>
</dbReference>
<dbReference type="InterPro" id="IPR013785">
    <property type="entry name" value="Aldolase_TIM"/>
</dbReference>
<feature type="domain" description="Radical SAM core" evidence="6">
    <location>
        <begin position="6"/>
        <end position="223"/>
    </location>
</feature>
<name>A0A0F9Q5D3_9ZZZZ</name>
<proteinExistence type="inferred from homology"/>
<dbReference type="EMBL" id="LAZR01001777">
    <property type="protein sequence ID" value="KKN39195.1"/>
    <property type="molecule type" value="Genomic_DNA"/>
</dbReference>
<dbReference type="CDD" id="cd01335">
    <property type="entry name" value="Radical_SAM"/>
    <property type="match status" value="1"/>
</dbReference>
<dbReference type="InterPro" id="IPR058240">
    <property type="entry name" value="rSAM_sf"/>
</dbReference>
<comment type="caution">
    <text evidence="7">The sequence shown here is derived from an EMBL/GenBank/DDBJ whole genome shotgun (WGS) entry which is preliminary data.</text>
</comment>
<dbReference type="PROSITE" id="PS51918">
    <property type="entry name" value="RADICAL_SAM"/>
    <property type="match status" value="1"/>
</dbReference>
<evidence type="ECO:0000256" key="1">
    <source>
        <dbReference type="ARBA" id="ARBA00022691"/>
    </source>
</evidence>
<organism evidence="7">
    <name type="scientific">marine sediment metagenome</name>
    <dbReference type="NCBI Taxonomy" id="412755"/>
    <lineage>
        <taxon>unclassified sequences</taxon>
        <taxon>metagenomes</taxon>
        <taxon>ecological metagenomes</taxon>
    </lineage>
</organism>
<dbReference type="InterPro" id="IPR007197">
    <property type="entry name" value="rSAM"/>
</dbReference>
<evidence type="ECO:0000256" key="4">
    <source>
        <dbReference type="ARBA" id="ARBA00023014"/>
    </source>
</evidence>
<keyword evidence="4" id="KW-0411">Iron-sulfur</keyword>
<evidence type="ECO:0000256" key="5">
    <source>
        <dbReference type="ARBA" id="ARBA00023601"/>
    </source>
</evidence>
<dbReference type="GO" id="GO:0051536">
    <property type="term" value="F:iron-sulfur cluster binding"/>
    <property type="evidence" value="ECO:0007669"/>
    <property type="project" value="UniProtKB-KW"/>
</dbReference>
<dbReference type="SFLD" id="SFLDG01067">
    <property type="entry name" value="SPASM/twitch_domain_containing"/>
    <property type="match status" value="1"/>
</dbReference>
<evidence type="ECO:0000259" key="6">
    <source>
        <dbReference type="PROSITE" id="PS51918"/>
    </source>
</evidence>
<evidence type="ECO:0000313" key="7">
    <source>
        <dbReference type="EMBL" id="KKN39195.1"/>
    </source>
</evidence>
<dbReference type="AlphaFoldDB" id="A0A0F9Q5D3"/>
<comment type="similarity">
    <text evidence="5">Belongs to the radical SAM superfamily. Anaerobic sulfatase-maturating enzyme family.</text>
</comment>
<evidence type="ECO:0000256" key="3">
    <source>
        <dbReference type="ARBA" id="ARBA00023004"/>
    </source>
</evidence>
<dbReference type="Gene3D" id="3.20.20.70">
    <property type="entry name" value="Aldolase class I"/>
    <property type="match status" value="1"/>
</dbReference>
<keyword evidence="1" id="KW-0949">S-adenosyl-L-methionine</keyword>
<dbReference type="PANTHER" id="PTHR43273">
    <property type="entry name" value="ANAEROBIC SULFATASE-MATURATING ENZYME HOMOLOG ASLB-RELATED"/>
    <property type="match status" value="1"/>
</dbReference>
<evidence type="ECO:0000256" key="2">
    <source>
        <dbReference type="ARBA" id="ARBA00022723"/>
    </source>
</evidence>
<dbReference type="SFLD" id="SFLDS00029">
    <property type="entry name" value="Radical_SAM"/>
    <property type="match status" value="1"/>
</dbReference>